<dbReference type="AlphaFoldDB" id="A0A556N0S1"/>
<evidence type="ECO:0000256" key="1">
    <source>
        <dbReference type="SAM" id="Phobius"/>
    </source>
</evidence>
<dbReference type="Proteomes" id="UP000316008">
    <property type="component" value="Unassembled WGS sequence"/>
</dbReference>
<keyword evidence="3" id="KW-1185">Reference proteome</keyword>
<dbReference type="EMBL" id="VLPL01000003">
    <property type="protein sequence ID" value="TSJ45629.1"/>
    <property type="molecule type" value="Genomic_DNA"/>
</dbReference>
<evidence type="ECO:0000313" key="2">
    <source>
        <dbReference type="EMBL" id="TSJ45629.1"/>
    </source>
</evidence>
<keyword evidence="1" id="KW-1133">Transmembrane helix</keyword>
<evidence type="ECO:0000313" key="3">
    <source>
        <dbReference type="Proteomes" id="UP000316008"/>
    </source>
</evidence>
<feature type="transmembrane region" description="Helical" evidence="1">
    <location>
        <begin position="74"/>
        <end position="92"/>
    </location>
</feature>
<organism evidence="2 3">
    <name type="scientific">Fluviicola chungangensis</name>
    <dbReference type="NCBI Taxonomy" id="2597671"/>
    <lineage>
        <taxon>Bacteria</taxon>
        <taxon>Pseudomonadati</taxon>
        <taxon>Bacteroidota</taxon>
        <taxon>Flavobacteriia</taxon>
        <taxon>Flavobacteriales</taxon>
        <taxon>Crocinitomicaceae</taxon>
        <taxon>Fluviicola</taxon>
    </lineage>
</organism>
<gene>
    <name evidence="2" type="ORF">FO442_07700</name>
</gene>
<protein>
    <submittedName>
        <fullName evidence="2">Uncharacterized protein</fullName>
    </submittedName>
</protein>
<proteinExistence type="predicted"/>
<sequence length="97" mass="11293">MDWNLLAFGFICLLIVFQLITLFIKLKSNKGIFYVISIFSIVCGITFYFLYGFFLDQGTLSDDQIPAYERGFQIAAWLLLTSVASLLVNFFWRKKQK</sequence>
<feature type="transmembrane region" description="Helical" evidence="1">
    <location>
        <begin position="31"/>
        <end position="54"/>
    </location>
</feature>
<comment type="caution">
    <text evidence="2">The sequence shown here is derived from an EMBL/GenBank/DDBJ whole genome shotgun (WGS) entry which is preliminary data.</text>
</comment>
<reference evidence="2 3" key="1">
    <citation type="submission" date="2019-07" db="EMBL/GenBank/DDBJ databases">
        <authorList>
            <person name="Huq M.A."/>
        </authorList>
    </citation>
    <scope>NUCLEOTIDE SEQUENCE [LARGE SCALE GENOMIC DNA]</scope>
    <source>
        <strain evidence="2 3">MAH-3</strain>
    </source>
</reference>
<keyword evidence="1" id="KW-0812">Transmembrane</keyword>
<accession>A0A556N0S1</accession>
<keyword evidence="1" id="KW-0472">Membrane</keyword>
<feature type="transmembrane region" description="Helical" evidence="1">
    <location>
        <begin position="6"/>
        <end position="24"/>
    </location>
</feature>
<dbReference type="RefSeq" id="WP_144332585.1">
    <property type="nucleotide sequence ID" value="NZ_VLPL01000003.1"/>
</dbReference>
<name>A0A556N0S1_9FLAO</name>